<dbReference type="GeneID" id="113205481"/>
<feature type="domain" description="Mutator-like transposase" evidence="2">
    <location>
        <begin position="65"/>
        <end position="426"/>
    </location>
</feature>
<reference evidence="4" key="1">
    <citation type="submission" date="2025-08" db="UniProtKB">
        <authorList>
            <consortium name="RefSeq"/>
        </authorList>
    </citation>
    <scope>IDENTIFICATION</scope>
    <source>
        <tissue evidence="4">Whole organism</tissue>
    </source>
</reference>
<proteinExistence type="predicted"/>
<dbReference type="AlphaFoldDB" id="A0A9C6X372"/>
<accession>A0A9C6X372</accession>
<gene>
    <name evidence="4" type="primary">LOC113205481</name>
</gene>
<dbReference type="PANTHER" id="PTHR33309:SF3">
    <property type="entry name" value="CCHC-TYPE DOMAIN-CONTAINING PROTEIN"/>
    <property type="match status" value="1"/>
</dbReference>
<organism evidence="3 4">
    <name type="scientific">Frankliniella occidentalis</name>
    <name type="common">Western flower thrips</name>
    <name type="synonym">Euthrips occidentalis</name>
    <dbReference type="NCBI Taxonomy" id="133901"/>
    <lineage>
        <taxon>Eukaryota</taxon>
        <taxon>Metazoa</taxon>
        <taxon>Ecdysozoa</taxon>
        <taxon>Arthropoda</taxon>
        <taxon>Hexapoda</taxon>
        <taxon>Insecta</taxon>
        <taxon>Pterygota</taxon>
        <taxon>Neoptera</taxon>
        <taxon>Paraneoptera</taxon>
        <taxon>Thysanoptera</taxon>
        <taxon>Terebrantia</taxon>
        <taxon>Thripoidea</taxon>
        <taxon>Thripidae</taxon>
        <taxon>Frankliniella</taxon>
    </lineage>
</organism>
<feature type="region of interest" description="Disordered" evidence="1">
    <location>
        <begin position="1"/>
        <end position="39"/>
    </location>
</feature>
<dbReference type="Proteomes" id="UP000504606">
    <property type="component" value="Unplaced"/>
</dbReference>
<dbReference type="RefSeq" id="XP_052128326.1">
    <property type="nucleotide sequence ID" value="XM_052272366.1"/>
</dbReference>
<name>A0A9C6X372_FRAOC</name>
<evidence type="ECO:0000313" key="4">
    <source>
        <dbReference type="RefSeq" id="XP_052128326.1"/>
    </source>
</evidence>
<dbReference type="InterPro" id="IPR049012">
    <property type="entry name" value="Mutator_transp_dom"/>
</dbReference>
<dbReference type="OrthoDB" id="8191111at2759"/>
<dbReference type="Pfam" id="PF20700">
    <property type="entry name" value="Mutator"/>
    <property type="match status" value="1"/>
</dbReference>
<sequence length="588" mass="65185">MTGVKRRSGKRPKAKKPPPNRHLLANRVAQVNEPVKVSSVPVSSSSKKLTEENASVDPTRKDWSGFRIIDIDKVFGQIAEFVCCNKCNNPIKISEVKRVGLSSLFEICCEKCGVLKVLRNCAVIKDSEDRTSELNKRLILASHVLGFKNTGTKTFCGLMDLPPPVSAKSYYKSLKELHAVLKEEAEENMVKSIEEESNLEGSNEIKGSGDGTWQRKGYSSKNGVVTLVGARTGKVLDVEVLTTVCSGCTNYKGPKEGVEYTDWLESHKPNCTINHTGSSGAMEAIGVVRIFERSLQRGGVKFKTYIGDGDSKTYPALVKAKPYGDELIPEKAECVGHVQKRMGTRLRTLKKSYSGKKLADGKSIGGRGRLTDQWIDKLSSFYGMAIRSSSDVKTMKNKIWAIWHHYNSTDKKPTHHLCPKGENSWCNYNKAKSKGTLPKFKHKAALPGAVLTAIKPVFKDLSKEELLQKCVGGYTQNPNESLNNLIWKNVPKTVFCGRKTLEIGVHDAVIVFNSGQKGRLKVFEKLGITPGQFCVSYCNEKDTLRKTVAQKRVLETTKEARKAKRQKNKDTSEKQLAEEGVMYAPGAF</sequence>
<dbReference type="PANTHER" id="PTHR33309">
    <property type="entry name" value="KERATIN, ULTRA HIGH-SULFUR MATRIX PROTEIN-LIKE"/>
    <property type="match status" value="1"/>
</dbReference>
<feature type="region of interest" description="Disordered" evidence="1">
    <location>
        <begin position="193"/>
        <end position="212"/>
    </location>
</feature>
<evidence type="ECO:0000259" key="2">
    <source>
        <dbReference type="Pfam" id="PF20700"/>
    </source>
</evidence>
<evidence type="ECO:0000313" key="3">
    <source>
        <dbReference type="Proteomes" id="UP000504606"/>
    </source>
</evidence>
<protein>
    <submittedName>
        <fullName evidence="4">Uncharacterized protein LOC113205481 isoform X1</fullName>
    </submittedName>
</protein>
<keyword evidence="3" id="KW-1185">Reference proteome</keyword>
<evidence type="ECO:0000256" key="1">
    <source>
        <dbReference type="SAM" id="MobiDB-lite"/>
    </source>
</evidence>
<feature type="compositionally biased region" description="Basic residues" evidence="1">
    <location>
        <begin position="1"/>
        <end position="19"/>
    </location>
</feature>